<dbReference type="EC" id="3.2.1.55" evidence="3"/>
<feature type="disulfide bond" evidence="2">
    <location>
        <begin position="82"/>
        <end position="87"/>
    </location>
</feature>
<dbReference type="AlphaFoldDB" id="A0A1Y1UAS8"/>
<feature type="chain" id="PRO_5027135675" description="Alpha-L-arabinofuranosidase" evidence="3">
    <location>
        <begin position="20"/>
        <end position="346"/>
    </location>
</feature>
<dbReference type="UniPathway" id="UPA00667"/>
<reference evidence="5 6" key="1">
    <citation type="submission" date="2017-03" db="EMBL/GenBank/DDBJ databases">
        <title>Widespread Adenine N6-methylation of Active Genes in Fungi.</title>
        <authorList>
            <consortium name="DOE Joint Genome Institute"/>
            <person name="Mondo S.J."/>
            <person name="Dannebaum R.O."/>
            <person name="Kuo R.C."/>
            <person name="Louie K.B."/>
            <person name="Bewick A.J."/>
            <person name="Labutti K."/>
            <person name="Haridas S."/>
            <person name="Kuo A."/>
            <person name="Salamov A."/>
            <person name="Ahrendt S.R."/>
            <person name="Lau R."/>
            <person name="Bowen B.P."/>
            <person name="Lipzen A."/>
            <person name="Sullivan W."/>
            <person name="Andreopoulos W.B."/>
            <person name="Clum A."/>
            <person name="Lindquist E."/>
            <person name="Daum C."/>
            <person name="Northen T.R."/>
            <person name="Ramamoorthy G."/>
            <person name="Schmitz R.J."/>
            <person name="Gryganskyi A."/>
            <person name="Culley D."/>
            <person name="Magnuson J."/>
            <person name="James T.Y."/>
            <person name="O'Malley M.A."/>
            <person name="Stajich J.E."/>
            <person name="Spatafora J.W."/>
            <person name="Visel A."/>
            <person name="Grigoriev I.V."/>
        </authorList>
    </citation>
    <scope>NUCLEOTIDE SEQUENCE [LARGE SCALE GENOMIC DNA]</scope>
    <source>
        <strain evidence="5 6">NRRL Y-17943</strain>
    </source>
</reference>
<name>A0A1Y1UAS8_9TREE</name>
<dbReference type="GeneID" id="33558506"/>
<keyword evidence="3" id="KW-0326">Glycosidase</keyword>
<protein>
    <recommendedName>
        <fullName evidence="3">Alpha-L-arabinofuranosidase</fullName>
        <ecNumber evidence="3">3.2.1.55</ecNumber>
    </recommendedName>
</protein>
<keyword evidence="3" id="KW-0732">Signal</keyword>
<dbReference type="RefSeq" id="XP_021869364.1">
    <property type="nucleotide sequence ID" value="XM_022016697.1"/>
</dbReference>
<dbReference type="GO" id="GO:0005576">
    <property type="term" value="C:extracellular region"/>
    <property type="evidence" value="ECO:0007669"/>
    <property type="project" value="UniProtKB-SubCell"/>
</dbReference>
<dbReference type="GO" id="GO:0046556">
    <property type="term" value="F:alpha-L-arabinofuranosidase activity"/>
    <property type="evidence" value="ECO:0007669"/>
    <property type="project" value="UniProtKB-UniRule"/>
</dbReference>
<feature type="disulfide bond" evidence="2">
    <location>
        <begin position="22"/>
        <end position="32"/>
    </location>
</feature>
<comment type="similarity">
    <text evidence="3">Belongs to the glycosyl hydrolase 54 family.</text>
</comment>
<dbReference type="PANTHER" id="PTHR39447">
    <property type="entry name" value="ALPHA-L-ARABINOFURANOSIDASE B"/>
    <property type="match status" value="1"/>
</dbReference>
<evidence type="ECO:0000256" key="1">
    <source>
        <dbReference type="PIRSR" id="PIRSR638964-1"/>
    </source>
</evidence>
<gene>
    <name evidence="5" type="ORF">BD324DRAFT_634049</name>
</gene>
<dbReference type="GO" id="GO:0045493">
    <property type="term" value="P:xylan catabolic process"/>
    <property type="evidence" value="ECO:0007669"/>
    <property type="project" value="UniProtKB-KW"/>
</dbReference>
<keyword evidence="3" id="KW-0119">Carbohydrate metabolism</keyword>
<evidence type="ECO:0000259" key="4">
    <source>
        <dbReference type="Pfam" id="PF09206"/>
    </source>
</evidence>
<dbReference type="GO" id="GO:0031222">
    <property type="term" value="P:arabinan catabolic process"/>
    <property type="evidence" value="ECO:0007669"/>
    <property type="project" value="UniProtKB-UniRule"/>
</dbReference>
<keyword evidence="2" id="KW-1015">Disulfide bond</keyword>
<dbReference type="GO" id="GO:0046373">
    <property type="term" value="P:L-arabinose metabolic process"/>
    <property type="evidence" value="ECO:0007669"/>
    <property type="project" value="UniProtKB-UniRule"/>
</dbReference>
<dbReference type="InterPro" id="IPR015289">
    <property type="entry name" value="A-L-arabinofuranosidase_B_cat"/>
</dbReference>
<dbReference type="OrthoDB" id="157622at2759"/>
<dbReference type="InterPro" id="IPR038964">
    <property type="entry name" value="ABFB"/>
</dbReference>
<organism evidence="5 6">
    <name type="scientific">Kockovaella imperatae</name>
    <dbReference type="NCBI Taxonomy" id="4999"/>
    <lineage>
        <taxon>Eukaryota</taxon>
        <taxon>Fungi</taxon>
        <taxon>Dikarya</taxon>
        <taxon>Basidiomycota</taxon>
        <taxon>Agaricomycotina</taxon>
        <taxon>Tremellomycetes</taxon>
        <taxon>Tremellales</taxon>
        <taxon>Cuniculitremaceae</taxon>
        <taxon>Kockovaella</taxon>
    </lineage>
</organism>
<comment type="catalytic activity">
    <reaction evidence="3">
        <text>Hydrolysis of terminal non-reducing alpha-L-arabinofuranoside residues in alpha-L-arabinosides.</text>
        <dbReference type="EC" id="3.2.1.55"/>
    </reaction>
</comment>
<dbReference type="GO" id="GO:0045490">
    <property type="term" value="P:pectin catabolic process"/>
    <property type="evidence" value="ECO:0007669"/>
    <property type="project" value="TreeGrafter"/>
</dbReference>
<evidence type="ECO:0000256" key="3">
    <source>
        <dbReference type="RuleBase" id="RU367111"/>
    </source>
</evidence>
<keyword evidence="3" id="KW-0858">Xylan degradation</keyword>
<dbReference type="EMBL" id="NBSH01000012">
    <property type="protein sequence ID" value="ORX35148.1"/>
    <property type="molecule type" value="Genomic_DNA"/>
</dbReference>
<dbReference type="Gene3D" id="2.60.120.200">
    <property type="match status" value="1"/>
</dbReference>
<dbReference type="PANTHER" id="PTHR39447:SF2">
    <property type="entry name" value="ALPHA-L-ARABINOFURANOSIDASE B"/>
    <property type="match status" value="1"/>
</dbReference>
<evidence type="ECO:0000313" key="5">
    <source>
        <dbReference type="EMBL" id="ORX35148.1"/>
    </source>
</evidence>
<accession>A0A1Y1UAS8</accession>
<proteinExistence type="inferred from homology"/>
<feature type="active site" description="Proton donor" evidence="1">
    <location>
        <position position="305"/>
    </location>
</feature>
<feature type="disulfide bond" evidence="2">
    <location>
        <begin position="178"/>
        <end position="179"/>
    </location>
</feature>
<dbReference type="STRING" id="4999.A0A1Y1UAS8"/>
<keyword evidence="3" id="KW-0964">Secreted</keyword>
<comment type="subcellular location">
    <subcellularLocation>
        <location evidence="3">Secreted</location>
    </subcellularLocation>
</comment>
<keyword evidence="6" id="KW-1185">Reference proteome</keyword>
<dbReference type="Proteomes" id="UP000193218">
    <property type="component" value="Unassembled WGS sequence"/>
</dbReference>
<evidence type="ECO:0000256" key="2">
    <source>
        <dbReference type="PIRSR" id="PIRSR638964-3"/>
    </source>
</evidence>
<keyword evidence="3" id="KW-0624">Polysaccharide degradation</keyword>
<comment type="caution">
    <text evidence="5">The sequence shown here is derived from an EMBL/GenBank/DDBJ whole genome shotgun (WGS) entry which is preliminary data.</text>
</comment>
<feature type="domain" description="Alpha-L-arabinofuranosidase B catalytic" evidence="4">
    <location>
        <begin position="21"/>
        <end position="342"/>
    </location>
</feature>
<keyword evidence="3" id="KW-0378">Hydrolase</keyword>
<dbReference type="InParanoid" id="A0A1Y1UAS8"/>
<dbReference type="InterPro" id="IPR013320">
    <property type="entry name" value="ConA-like_dom_sf"/>
</dbReference>
<dbReference type="SUPFAM" id="SSF49899">
    <property type="entry name" value="Concanavalin A-like lectins/glucanases"/>
    <property type="match status" value="1"/>
</dbReference>
<sequence length="346" mass="35965">MFTLALTTAFALLSSLVASQPCDIYAIGNTPCVAAHSTTRALYSKYNGPLYEVVRASDGQYQVISTVSAGGIANSGVQDSFCAGTTCSIYAIYDQSGNGNDLLPAPPGGAMSGPGPNGYDLMANATMAPVLLNGQKVYGVYSPTKTGYRNDNTKNVPTGNNPEGMYWVVDAQHYNGICCFDYGNAETDNTDDGAGTMEALNFGLMIGTTHGAGSGPWIQADLENGIFAGNTPGAFNTPASENPNNPTITSEFATGIVKGDSSNLWAIRGGDAQSGGLTTFYSGSRPSGYYPMNKKGAIILGIGGDNSNNAVGTFYEGAMVSGYPNDNIEAYVQADIVQNAKYSRAS</sequence>
<evidence type="ECO:0000313" key="6">
    <source>
        <dbReference type="Proteomes" id="UP000193218"/>
    </source>
</evidence>
<dbReference type="Pfam" id="PF09206">
    <property type="entry name" value="ArabFuran-catal"/>
    <property type="match status" value="1"/>
</dbReference>
<comment type="pathway">
    <text evidence="3">Glycan metabolism; L-arabinan degradation.</text>
</comment>
<feature type="signal peptide" evidence="3">
    <location>
        <begin position="1"/>
        <end position="19"/>
    </location>
</feature>
<feature type="active site" description="Nucleophile" evidence="1">
    <location>
        <position position="223"/>
    </location>
</feature>